<dbReference type="EMBL" id="FUWZ01000001">
    <property type="protein sequence ID" value="SJZ86461.1"/>
    <property type="molecule type" value="Genomic_DNA"/>
</dbReference>
<sequence length="356" mass="41601">MEYLNIYANCQLVKGANMSLLCDLQMRRFYHLPNDTAEVLLFLQQYSIDECIAHYGEDNREAIAGYVDFFVSRELGFIDDRILPELTAMELTWDRFADITNVVIEYQETIDYTGSFFRELLDQHLEGLEIRFYQPVALPELRELLALFSDSTLRHIKLVLPYEKSLNIAALDELVKKHQRVKSLLVHSSPEEKLEKIFSNSVPVYYFTGKINSCMACGEIRAHHFTVNTELFTESLRFNSCLNRKLSIDQQGYIKNCPSMRENYGHVADTSLQAVLDNKTFNRYNHIRKDDIAVCKDCEFRHVCTDCRAYIENPQDIYSKPLKCGYNPYTNNWEEWAQHPMKQAAIEWYGMAEIIK</sequence>
<dbReference type="InterPro" id="IPR058240">
    <property type="entry name" value="rSAM_sf"/>
</dbReference>
<dbReference type="NCBIfam" id="TIGR04085">
    <property type="entry name" value="rSAM_more_4Fe4S"/>
    <property type="match status" value="1"/>
</dbReference>
<dbReference type="Gene3D" id="3.20.20.70">
    <property type="entry name" value="Aldolase class I"/>
    <property type="match status" value="1"/>
</dbReference>
<dbReference type="RefSeq" id="WP_078668466.1">
    <property type="nucleotide sequence ID" value="NZ_FUWZ01000001.1"/>
</dbReference>
<gene>
    <name evidence="1" type="ORF">SAMN04488128_1011914</name>
</gene>
<dbReference type="InterPro" id="IPR023885">
    <property type="entry name" value="4Fe4S-binding_SPASM_dom"/>
</dbReference>
<dbReference type="STRING" id="634771.SAMN04488128_1011914"/>
<evidence type="ECO:0000313" key="1">
    <source>
        <dbReference type="EMBL" id="SJZ86461.1"/>
    </source>
</evidence>
<dbReference type="InterPro" id="IPR013785">
    <property type="entry name" value="Aldolase_TIM"/>
</dbReference>
<dbReference type="AlphaFoldDB" id="A0A1T4P4Y3"/>
<dbReference type="Proteomes" id="UP000190367">
    <property type="component" value="Unassembled WGS sequence"/>
</dbReference>
<dbReference type="OrthoDB" id="1073749at2"/>
<keyword evidence="2" id="KW-1185">Reference proteome</keyword>
<reference evidence="2" key="1">
    <citation type="submission" date="2017-02" db="EMBL/GenBank/DDBJ databases">
        <authorList>
            <person name="Varghese N."/>
            <person name="Submissions S."/>
        </authorList>
    </citation>
    <scope>NUCLEOTIDE SEQUENCE [LARGE SCALE GENOMIC DNA]</scope>
    <source>
        <strain evidence="2">DSM 22224</strain>
    </source>
</reference>
<protein>
    <submittedName>
        <fullName evidence="1">SPASM domain peptide maturase, grasp-with-spasm system</fullName>
    </submittedName>
</protein>
<organism evidence="1 2">
    <name type="scientific">Chitinophaga eiseniae</name>
    <dbReference type="NCBI Taxonomy" id="634771"/>
    <lineage>
        <taxon>Bacteria</taxon>
        <taxon>Pseudomonadati</taxon>
        <taxon>Bacteroidota</taxon>
        <taxon>Chitinophagia</taxon>
        <taxon>Chitinophagales</taxon>
        <taxon>Chitinophagaceae</taxon>
        <taxon>Chitinophaga</taxon>
    </lineage>
</organism>
<name>A0A1T4P4Y3_9BACT</name>
<proteinExistence type="predicted"/>
<accession>A0A1T4P4Y3</accession>
<dbReference type="InterPro" id="IPR026497">
    <property type="entry name" value="GRASP-with-SPASM"/>
</dbReference>
<evidence type="ECO:0000313" key="2">
    <source>
        <dbReference type="Proteomes" id="UP000190367"/>
    </source>
</evidence>
<dbReference type="SUPFAM" id="SSF102114">
    <property type="entry name" value="Radical SAM enzymes"/>
    <property type="match status" value="1"/>
</dbReference>
<dbReference type="NCBIfam" id="TIGR04193">
    <property type="entry name" value="SPASM_w_grasp"/>
    <property type="match status" value="1"/>
</dbReference>